<dbReference type="CDD" id="cd16403">
    <property type="entry name" value="ParB_N_like_MT"/>
    <property type="match status" value="1"/>
</dbReference>
<evidence type="ECO:0000313" key="8">
    <source>
        <dbReference type="Proteomes" id="UP001595828"/>
    </source>
</evidence>
<feature type="domain" description="ParB-like N-terminal" evidence="6">
    <location>
        <begin position="15"/>
        <end position="101"/>
    </location>
</feature>
<name>A0ABV8RSW8_9SPHN</name>
<dbReference type="InterPro" id="IPR015840">
    <property type="entry name" value="DNA_MeTrfase_ParB"/>
</dbReference>
<dbReference type="Gene3D" id="3.40.50.150">
    <property type="entry name" value="Vaccinia Virus protein VP39"/>
    <property type="match status" value="1"/>
</dbReference>
<dbReference type="InterPro" id="IPR002941">
    <property type="entry name" value="DNA_methylase_N4/N6"/>
</dbReference>
<organism evidence="7 8">
    <name type="scientific">Novosphingobium tardum</name>
    <dbReference type="NCBI Taxonomy" id="1538021"/>
    <lineage>
        <taxon>Bacteria</taxon>
        <taxon>Pseudomonadati</taxon>
        <taxon>Pseudomonadota</taxon>
        <taxon>Alphaproteobacteria</taxon>
        <taxon>Sphingomonadales</taxon>
        <taxon>Sphingomonadaceae</taxon>
        <taxon>Novosphingobium</taxon>
    </lineage>
</organism>
<dbReference type="InterPro" id="IPR003115">
    <property type="entry name" value="ParB_N"/>
</dbReference>
<dbReference type="EC" id="2.1.1.-" evidence="5"/>
<dbReference type="PROSITE" id="PS00092">
    <property type="entry name" value="N6_MTASE"/>
    <property type="match status" value="1"/>
</dbReference>
<dbReference type="SUPFAM" id="SSF53335">
    <property type="entry name" value="S-adenosyl-L-methionine-dependent methyltransferases"/>
    <property type="match status" value="1"/>
</dbReference>
<dbReference type="SMART" id="SM00470">
    <property type="entry name" value="ParB"/>
    <property type="match status" value="1"/>
</dbReference>
<evidence type="ECO:0000256" key="5">
    <source>
        <dbReference type="RuleBase" id="RU362026"/>
    </source>
</evidence>
<evidence type="ECO:0000256" key="1">
    <source>
        <dbReference type="ARBA" id="ARBA00006594"/>
    </source>
</evidence>
<dbReference type="InterPro" id="IPR001091">
    <property type="entry name" value="RM_Methyltransferase"/>
</dbReference>
<dbReference type="Pfam" id="PF02195">
    <property type="entry name" value="ParB_N"/>
    <property type="match status" value="1"/>
</dbReference>
<dbReference type="InterPro" id="IPR029063">
    <property type="entry name" value="SAM-dependent_MTases_sf"/>
</dbReference>
<comment type="similarity">
    <text evidence="1 5">Belongs to the N(4)/N(6)-methyltransferase family.</text>
</comment>
<keyword evidence="8" id="KW-1185">Reference proteome</keyword>
<dbReference type="SUPFAM" id="SSF110849">
    <property type="entry name" value="ParB/Sulfiredoxin"/>
    <property type="match status" value="1"/>
</dbReference>
<sequence length="437" mass="47769">MSVPDHVQINGIEVRYLPAASLTPHPQNANTHSAKQIGLIARSIESFGWTNPIIVDETGLVLAGHGRLRAAAKLGIAEVPTITLAHMTPAQKRAYIIADNRLSEVGGTWDRKLLAREHEAIRLLDPEFDLTTTGFEMEDIEIMFDGLAGAGPDTVVEVDRSQPAVSRLGDLWLLGEHRFYCGNALEAKSYEALLGGEKAQMVITDPPYNVKIGGHCVGKGKHREFVMAAGELSRTEFATFLTTAFGHLVAHSADGSMHFLFMDWRHMAEMVLATSQYAEQKNLIAWDKIAAGMGSCYRSQHELVWVMKSGTARHINNFGLGERGRHRTNVWSYQGMSGASAGRAELLALHPTVKPLALIVDALHDCSRKGGLVLDCFAGSGTILLAAERTGRRAAAMELDPLYVDVAIRRWEADTGKKAVLAKIGLTFAQVEKERQV</sequence>
<comment type="catalytic activity">
    <reaction evidence="4">
        <text>a 2'-deoxyadenosine in DNA + S-adenosyl-L-methionine = an N(6)-methyl-2'-deoxyadenosine in DNA + S-adenosyl-L-homocysteine + H(+)</text>
        <dbReference type="Rhea" id="RHEA:15197"/>
        <dbReference type="Rhea" id="RHEA-COMP:12418"/>
        <dbReference type="Rhea" id="RHEA-COMP:12419"/>
        <dbReference type="ChEBI" id="CHEBI:15378"/>
        <dbReference type="ChEBI" id="CHEBI:57856"/>
        <dbReference type="ChEBI" id="CHEBI:59789"/>
        <dbReference type="ChEBI" id="CHEBI:90615"/>
        <dbReference type="ChEBI" id="CHEBI:90616"/>
        <dbReference type="EC" id="2.1.1.72"/>
    </reaction>
</comment>
<evidence type="ECO:0000259" key="6">
    <source>
        <dbReference type="SMART" id="SM00470"/>
    </source>
</evidence>
<protein>
    <recommendedName>
        <fullName evidence="5">Methyltransferase</fullName>
        <ecNumber evidence="5">2.1.1.-</ecNumber>
    </recommendedName>
</protein>
<dbReference type="RefSeq" id="WP_379540016.1">
    <property type="nucleotide sequence ID" value="NZ_JBHSDR010000008.1"/>
</dbReference>
<dbReference type="Pfam" id="PF01555">
    <property type="entry name" value="N6_N4_Mtase"/>
    <property type="match status" value="1"/>
</dbReference>
<dbReference type="PRINTS" id="PR00508">
    <property type="entry name" value="S21N4MTFRASE"/>
</dbReference>
<gene>
    <name evidence="7" type="ORF">ACFO0A_15240</name>
</gene>
<dbReference type="InterPro" id="IPR036086">
    <property type="entry name" value="ParB/Sulfiredoxin_sf"/>
</dbReference>
<dbReference type="EMBL" id="JBHSDR010000008">
    <property type="protein sequence ID" value="MFC4296409.1"/>
    <property type="molecule type" value="Genomic_DNA"/>
</dbReference>
<accession>A0ABV8RSW8</accession>
<evidence type="ECO:0000256" key="4">
    <source>
        <dbReference type="ARBA" id="ARBA00047942"/>
    </source>
</evidence>
<keyword evidence="3" id="KW-0808">Transferase</keyword>
<comment type="caution">
    <text evidence="7">The sequence shown here is derived from an EMBL/GenBank/DDBJ whole genome shotgun (WGS) entry which is preliminary data.</text>
</comment>
<keyword evidence="2" id="KW-0489">Methyltransferase</keyword>
<dbReference type="Proteomes" id="UP001595828">
    <property type="component" value="Unassembled WGS sequence"/>
</dbReference>
<evidence type="ECO:0000256" key="3">
    <source>
        <dbReference type="ARBA" id="ARBA00022679"/>
    </source>
</evidence>
<dbReference type="Gene3D" id="3.90.1530.10">
    <property type="entry name" value="Conserved hypothetical protein from pyrococcus furiosus pfu- 392566-001, ParB domain"/>
    <property type="match status" value="1"/>
</dbReference>
<proteinExistence type="inferred from homology"/>
<reference evidence="8" key="1">
    <citation type="journal article" date="2019" name="Int. J. Syst. Evol. Microbiol.">
        <title>The Global Catalogue of Microorganisms (GCM) 10K type strain sequencing project: providing services to taxonomists for standard genome sequencing and annotation.</title>
        <authorList>
            <consortium name="The Broad Institute Genomics Platform"/>
            <consortium name="The Broad Institute Genome Sequencing Center for Infectious Disease"/>
            <person name="Wu L."/>
            <person name="Ma J."/>
        </authorList>
    </citation>
    <scope>NUCLEOTIDE SEQUENCE [LARGE SCALE GENOMIC DNA]</scope>
    <source>
        <strain evidence="8">CGMCC 1.12989</strain>
    </source>
</reference>
<dbReference type="InterPro" id="IPR002052">
    <property type="entry name" value="DNA_methylase_N6_adenine_CS"/>
</dbReference>
<evidence type="ECO:0000313" key="7">
    <source>
        <dbReference type="EMBL" id="MFC4296409.1"/>
    </source>
</evidence>
<evidence type="ECO:0000256" key="2">
    <source>
        <dbReference type="ARBA" id="ARBA00022603"/>
    </source>
</evidence>
<dbReference type="PIRSF" id="PIRSF036758">
    <property type="entry name" value="Aden_M_ParB"/>
    <property type="match status" value="1"/>
</dbReference>